<evidence type="ECO:0000256" key="1">
    <source>
        <dbReference type="ARBA" id="ARBA00004370"/>
    </source>
</evidence>
<evidence type="ECO:0000259" key="8">
    <source>
        <dbReference type="Pfam" id="PF00122"/>
    </source>
</evidence>
<dbReference type="EMBL" id="JAJJMA010262356">
    <property type="protein sequence ID" value="MCL7044814.1"/>
    <property type="molecule type" value="Genomic_DNA"/>
</dbReference>
<keyword evidence="6 7" id="KW-0472">Membrane</keyword>
<evidence type="ECO:0000256" key="3">
    <source>
        <dbReference type="ARBA" id="ARBA00022723"/>
    </source>
</evidence>
<dbReference type="NCBIfam" id="TIGR01494">
    <property type="entry name" value="ATPase_P-type"/>
    <property type="match status" value="1"/>
</dbReference>
<dbReference type="GO" id="GO:0055070">
    <property type="term" value="P:copper ion homeostasis"/>
    <property type="evidence" value="ECO:0007669"/>
    <property type="project" value="TreeGrafter"/>
</dbReference>
<feature type="transmembrane region" description="Helical" evidence="7">
    <location>
        <begin position="166"/>
        <end position="189"/>
    </location>
</feature>
<evidence type="ECO:0000256" key="2">
    <source>
        <dbReference type="ARBA" id="ARBA00022692"/>
    </source>
</evidence>
<evidence type="ECO:0000256" key="4">
    <source>
        <dbReference type="ARBA" id="ARBA00022967"/>
    </source>
</evidence>
<dbReference type="InterPro" id="IPR008250">
    <property type="entry name" value="ATPase_P-typ_transduc_dom_A_sf"/>
</dbReference>
<dbReference type="GO" id="GO:0016887">
    <property type="term" value="F:ATP hydrolysis activity"/>
    <property type="evidence" value="ECO:0007669"/>
    <property type="project" value="InterPro"/>
</dbReference>
<protein>
    <recommendedName>
        <fullName evidence="8">P-type ATPase A domain-containing protein</fullName>
    </recommendedName>
</protein>
<dbReference type="Pfam" id="PF00122">
    <property type="entry name" value="E1-E2_ATPase"/>
    <property type="match status" value="1"/>
</dbReference>
<feature type="non-terminal residue" evidence="9">
    <location>
        <position position="1"/>
    </location>
</feature>
<dbReference type="AlphaFoldDB" id="A0AA41VP01"/>
<name>A0AA41VP01_PAPNU</name>
<evidence type="ECO:0000313" key="10">
    <source>
        <dbReference type="Proteomes" id="UP001177140"/>
    </source>
</evidence>
<evidence type="ECO:0000256" key="7">
    <source>
        <dbReference type="SAM" id="Phobius"/>
    </source>
</evidence>
<organism evidence="9 10">
    <name type="scientific">Papaver nudicaule</name>
    <name type="common">Iceland poppy</name>
    <dbReference type="NCBI Taxonomy" id="74823"/>
    <lineage>
        <taxon>Eukaryota</taxon>
        <taxon>Viridiplantae</taxon>
        <taxon>Streptophyta</taxon>
        <taxon>Embryophyta</taxon>
        <taxon>Tracheophyta</taxon>
        <taxon>Spermatophyta</taxon>
        <taxon>Magnoliopsida</taxon>
        <taxon>Ranunculales</taxon>
        <taxon>Papaveraceae</taxon>
        <taxon>Papaveroideae</taxon>
        <taxon>Papaver</taxon>
    </lineage>
</organism>
<dbReference type="FunFam" id="2.70.150.10:FF:000002">
    <property type="entry name" value="Copper-transporting ATPase 1, putative"/>
    <property type="match status" value="1"/>
</dbReference>
<evidence type="ECO:0000313" key="9">
    <source>
        <dbReference type="EMBL" id="MCL7044814.1"/>
    </source>
</evidence>
<evidence type="ECO:0000256" key="6">
    <source>
        <dbReference type="ARBA" id="ARBA00023136"/>
    </source>
</evidence>
<comment type="caution">
    <text evidence="9">The sequence shown here is derived from an EMBL/GenBank/DDBJ whole genome shotgun (WGS) entry which is preliminary data.</text>
</comment>
<dbReference type="Gene3D" id="2.70.150.10">
    <property type="entry name" value="Calcium-transporting ATPase, cytoplasmic transduction domain A"/>
    <property type="match status" value="1"/>
</dbReference>
<evidence type="ECO:0000256" key="5">
    <source>
        <dbReference type="ARBA" id="ARBA00022989"/>
    </source>
</evidence>
<dbReference type="SUPFAM" id="SSF81653">
    <property type="entry name" value="Calcium ATPase, transduction domain A"/>
    <property type="match status" value="1"/>
</dbReference>
<dbReference type="PANTHER" id="PTHR43520">
    <property type="entry name" value="ATP7, ISOFORM B"/>
    <property type="match status" value="1"/>
</dbReference>
<feature type="domain" description="P-type ATPase A" evidence="8">
    <location>
        <begin position="55"/>
        <end position="145"/>
    </location>
</feature>
<feature type="transmembrane region" description="Helical" evidence="7">
    <location>
        <begin position="201"/>
        <end position="226"/>
    </location>
</feature>
<dbReference type="PANTHER" id="PTHR43520:SF22">
    <property type="entry name" value="COPPER-TRANSPORTING ATPASE PAA1, CHLOROPLASTIC"/>
    <property type="match status" value="1"/>
</dbReference>
<dbReference type="GO" id="GO:0005524">
    <property type="term" value="F:ATP binding"/>
    <property type="evidence" value="ECO:0007669"/>
    <property type="project" value="InterPro"/>
</dbReference>
<feature type="non-terminal residue" evidence="9">
    <location>
        <position position="227"/>
    </location>
</feature>
<keyword evidence="3" id="KW-0479">Metal-binding</keyword>
<proteinExistence type="predicted"/>
<keyword evidence="4" id="KW-1278">Translocase</keyword>
<sequence>GWKTFFEEPIMLIAVVLLGRNLEQWAKLKSASDMTGLLSILPSKARLLVSSDIEDGGSVVEVSCNDLSVGDRIIVLPGDRIPADGIVRAGRSTVDESSLTGEPLPITKLPGAEVSGGSINLNGTLTVEVRRPGGETVMGDIIRMVDDAQGKEAPVQRLADKVAGNFTYGVMALSAATFMFWNLFGAQIIPPTIYQGSSVSLALQLSCTVLVIACPCALGLATPIAVL</sequence>
<dbReference type="InterPro" id="IPR001757">
    <property type="entry name" value="P_typ_ATPase"/>
</dbReference>
<dbReference type="GO" id="GO:0016020">
    <property type="term" value="C:membrane"/>
    <property type="evidence" value="ECO:0007669"/>
    <property type="project" value="UniProtKB-SubCell"/>
</dbReference>
<keyword evidence="10" id="KW-1185">Reference proteome</keyword>
<accession>A0AA41VP01</accession>
<comment type="subcellular location">
    <subcellularLocation>
        <location evidence="1">Membrane</location>
    </subcellularLocation>
</comment>
<dbReference type="InterPro" id="IPR059000">
    <property type="entry name" value="ATPase_P-type_domA"/>
</dbReference>
<gene>
    <name evidence="9" type="ORF">MKW94_008160</name>
</gene>
<dbReference type="GO" id="GO:0043682">
    <property type="term" value="F:P-type divalent copper transporter activity"/>
    <property type="evidence" value="ECO:0007669"/>
    <property type="project" value="TreeGrafter"/>
</dbReference>
<keyword evidence="5 7" id="KW-1133">Transmembrane helix</keyword>
<reference evidence="9" key="1">
    <citation type="submission" date="2022-03" db="EMBL/GenBank/DDBJ databases">
        <title>A functionally conserved STORR gene fusion in Papaver species that diverged 16.8 million years ago.</title>
        <authorList>
            <person name="Catania T."/>
        </authorList>
    </citation>
    <scope>NUCLEOTIDE SEQUENCE</scope>
    <source>
        <strain evidence="9">S-191538</strain>
    </source>
</reference>
<dbReference type="Proteomes" id="UP001177140">
    <property type="component" value="Unassembled WGS sequence"/>
</dbReference>
<dbReference type="GO" id="GO:0005507">
    <property type="term" value="F:copper ion binding"/>
    <property type="evidence" value="ECO:0007669"/>
    <property type="project" value="TreeGrafter"/>
</dbReference>
<keyword evidence="2 7" id="KW-0812">Transmembrane</keyword>